<keyword evidence="3" id="KW-1185">Reference proteome</keyword>
<reference evidence="2 3" key="1">
    <citation type="journal article" date="2013" name="Curr. Biol.">
        <title>The Genome of the Foraminiferan Reticulomyxa filosa.</title>
        <authorList>
            <person name="Glockner G."/>
            <person name="Hulsmann N."/>
            <person name="Schleicher M."/>
            <person name="Noegel A.A."/>
            <person name="Eichinger L."/>
            <person name="Gallinger C."/>
            <person name="Pawlowski J."/>
            <person name="Sierra R."/>
            <person name="Euteneuer U."/>
            <person name="Pillet L."/>
            <person name="Moustafa A."/>
            <person name="Platzer M."/>
            <person name="Groth M."/>
            <person name="Szafranski K."/>
            <person name="Schliwa M."/>
        </authorList>
    </citation>
    <scope>NUCLEOTIDE SEQUENCE [LARGE SCALE GENOMIC DNA]</scope>
</reference>
<accession>X6LF28</accession>
<name>X6LF28_RETFI</name>
<dbReference type="Proteomes" id="UP000023152">
    <property type="component" value="Unassembled WGS sequence"/>
</dbReference>
<feature type="region of interest" description="Disordered" evidence="1">
    <location>
        <begin position="1"/>
        <end position="22"/>
    </location>
</feature>
<evidence type="ECO:0000313" key="2">
    <source>
        <dbReference type="EMBL" id="ETN99736.1"/>
    </source>
</evidence>
<comment type="caution">
    <text evidence="2">The sequence shown here is derived from an EMBL/GenBank/DDBJ whole genome shotgun (WGS) entry which is preliminary data.</text>
</comment>
<organism evidence="2 3">
    <name type="scientific">Reticulomyxa filosa</name>
    <dbReference type="NCBI Taxonomy" id="46433"/>
    <lineage>
        <taxon>Eukaryota</taxon>
        <taxon>Sar</taxon>
        <taxon>Rhizaria</taxon>
        <taxon>Retaria</taxon>
        <taxon>Foraminifera</taxon>
        <taxon>Monothalamids</taxon>
        <taxon>Reticulomyxidae</taxon>
        <taxon>Reticulomyxa</taxon>
    </lineage>
</organism>
<evidence type="ECO:0000256" key="1">
    <source>
        <dbReference type="SAM" id="MobiDB-lite"/>
    </source>
</evidence>
<gene>
    <name evidence="2" type="ORF">RFI_37731</name>
</gene>
<sequence length="95" mass="11437">MQIESLDGSSNDSSRHKQDSNNHNLALLQRYLWKKLNISKERQDDWQKEKMSMTNNKTKGIYHYIFDMEKVQMIYQGKAQMTKVYKNWGDKETIF</sequence>
<feature type="non-terminal residue" evidence="2">
    <location>
        <position position="95"/>
    </location>
</feature>
<protein>
    <submittedName>
        <fullName evidence="2">Uncharacterized protein</fullName>
    </submittedName>
</protein>
<evidence type="ECO:0000313" key="3">
    <source>
        <dbReference type="Proteomes" id="UP000023152"/>
    </source>
</evidence>
<dbReference type="EMBL" id="ASPP01043075">
    <property type="protein sequence ID" value="ETN99736.1"/>
    <property type="molecule type" value="Genomic_DNA"/>
</dbReference>
<proteinExistence type="predicted"/>
<dbReference type="AlphaFoldDB" id="X6LF28"/>